<dbReference type="InterPro" id="IPR005633">
    <property type="entry name" value="Ribosomal_uL23_N"/>
</dbReference>
<feature type="compositionally biased region" description="Basic and acidic residues" evidence="4">
    <location>
        <begin position="149"/>
        <end position="186"/>
    </location>
</feature>
<dbReference type="PANTHER" id="PTHR11620">
    <property type="entry name" value="60S RIBOSOMAL PROTEIN L23A"/>
    <property type="match status" value="1"/>
</dbReference>
<organism evidence="6 7">
    <name type="scientific">Prorocentrum cordatum</name>
    <dbReference type="NCBI Taxonomy" id="2364126"/>
    <lineage>
        <taxon>Eukaryota</taxon>
        <taxon>Sar</taxon>
        <taxon>Alveolata</taxon>
        <taxon>Dinophyceae</taxon>
        <taxon>Prorocentrales</taxon>
        <taxon>Prorocentraceae</taxon>
        <taxon>Prorocentrum</taxon>
    </lineage>
</organism>
<feature type="compositionally biased region" description="Basic and acidic residues" evidence="4">
    <location>
        <begin position="28"/>
        <end position="37"/>
    </location>
</feature>
<sequence length="367" mass="40638">MQCFEKDEYWATCQIECVPGSIDRLDELTSARGDDHPASPWSCNPLGERAPGTADPRIVEEADENALGQEQEAEESEDDGPVAQKASKAEEARKAAKEAAKAKRAAEAKKAEKARLAAEEKARAADEEARKAEETRKAEEAETLAEEEEARRDAEAKRAEEKAKVVAKRDSQKDLDRMSDAGDEKMVQAMDADIDEVNSLLHEFDGEAAAAAEPAVEGGSKGSKKASKVAKAVKKTVARKQKKVRTNVHFFRPKTLIKKRDPKYARKSVAQRDKMDKYRIIQCPVTTESAMKKIEEINTLVFLVDIQATKCKIKQAVKEMYDVQCAKVNTLIRPDGRKKAYVHLTQDYDALDVANRIGIIPSLVAPL</sequence>
<keyword evidence="2" id="KW-0689">Ribosomal protein</keyword>
<name>A0ABN9PUI2_9DINO</name>
<feature type="domain" description="Large ribosomal subunit protein uL23 N-terminal" evidence="5">
    <location>
        <begin position="223"/>
        <end position="270"/>
    </location>
</feature>
<dbReference type="InterPro" id="IPR013025">
    <property type="entry name" value="Ribosomal_uL23-like"/>
</dbReference>
<dbReference type="Gene3D" id="3.30.70.330">
    <property type="match status" value="1"/>
</dbReference>
<evidence type="ECO:0000256" key="3">
    <source>
        <dbReference type="ARBA" id="ARBA00023274"/>
    </source>
</evidence>
<proteinExistence type="inferred from homology"/>
<dbReference type="InterPro" id="IPR012678">
    <property type="entry name" value="Ribosomal_uL23/eL15/eS24_sf"/>
</dbReference>
<gene>
    <name evidence="6" type="ORF">PCOR1329_LOCUS5184</name>
</gene>
<keyword evidence="7" id="KW-1185">Reference proteome</keyword>
<evidence type="ECO:0000256" key="1">
    <source>
        <dbReference type="ARBA" id="ARBA00006700"/>
    </source>
</evidence>
<dbReference type="Pfam" id="PF03939">
    <property type="entry name" value="Ribosomal_L23eN"/>
    <property type="match status" value="1"/>
</dbReference>
<feature type="compositionally biased region" description="Basic and acidic residues" evidence="4">
    <location>
        <begin position="87"/>
        <end position="140"/>
    </location>
</feature>
<evidence type="ECO:0000256" key="2">
    <source>
        <dbReference type="ARBA" id="ARBA00022980"/>
    </source>
</evidence>
<dbReference type="InterPro" id="IPR012677">
    <property type="entry name" value="Nucleotide-bd_a/b_plait_sf"/>
</dbReference>
<dbReference type="Pfam" id="PF00276">
    <property type="entry name" value="Ribosomal_L23"/>
    <property type="match status" value="1"/>
</dbReference>
<keyword evidence="3" id="KW-0687">Ribonucleoprotein</keyword>
<feature type="region of interest" description="Disordered" evidence="4">
    <location>
        <begin position="28"/>
        <end position="190"/>
    </location>
</feature>
<comment type="caution">
    <text evidence="6">The sequence shown here is derived from an EMBL/GenBank/DDBJ whole genome shotgun (WGS) entry which is preliminary data.</text>
</comment>
<feature type="compositionally biased region" description="Acidic residues" evidence="4">
    <location>
        <begin position="71"/>
        <end position="80"/>
    </location>
</feature>
<evidence type="ECO:0000259" key="5">
    <source>
        <dbReference type="Pfam" id="PF03939"/>
    </source>
</evidence>
<comment type="similarity">
    <text evidence="1">Belongs to the universal ribosomal protein uL23 family.</text>
</comment>
<dbReference type="SUPFAM" id="SSF54189">
    <property type="entry name" value="Ribosomal proteins S24e, L23 and L15e"/>
    <property type="match status" value="1"/>
</dbReference>
<evidence type="ECO:0000313" key="7">
    <source>
        <dbReference type="Proteomes" id="UP001189429"/>
    </source>
</evidence>
<protein>
    <recommendedName>
        <fullName evidence="5">Large ribosomal subunit protein uL23 N-terminal domain-containing protein</fullName>
    </recommendedName>
</protein>
<evidence type="ECO:0000313" key="6">
    <source>
        <dbReference type="EMBL" id="CAK0795528.1"/>
    </source>
</evidence>
<dbReference type="NCBIfam" id="NF011118">
    <property type="entry name" value="PRK14548.1"/>
    <property type="match status" value="1"/>
</dbReference>
<reference evidence="6" key="1">
    <citation type="submission" date="2023-10" db="EMBL/GenBank/DDBJ databases">
        <authorList>
            <person name="Chen Y."/>
            <person name="Shah S."/>
            <person name="Dougan E. K."/>
            <person name="Thang M."/>
            <person name="Chan C."/>
        </authorList>
    </citation>
    <scope>NUCLEOTIDE SEQUENCE [LARGE SCALE GENOMIC DNA]</scope>
</reference>
<dbReference type="HAMAP" id="MF_01369_A">
    <property type="entry name" value="Ribosomal_uL23_A"/>
    <property type="match status" value="1"/>
</dbReference>
<dbReference type="EMBL" id="CAUYUJ010001359">
    <property type="protein sequence ID" value="CAK0795528.1"/>
    <property type="molecule type" value="Genomic_DNA"/>
</dbReference>
<accession>A0ABN9PUI2</accession>
<dbReference type="Proteomes" id="UP001189429">
    <property type="component" value="Unassembled WGS sequence"/>
</dbReference>
<evidence type="ECO:0000256" key="4">
    <source>
        <dbReference type="SAM" id="MobiDB-lite"/>
    </source>
</evidence>